<dbReference type="EMBL" id="JAUSRO010000005">
    <property type="protein sequence ID" value="MDP9899463.1"/>
    <property type="molecule type" value="Genomic_DNA"/>
</dbReference>
<dbReference type="InterPro" id="IPR051598">
    <property type="entry name" value="TSUP/Inactive_protease-like"/>
</dbReference>
<feature type="transmembrane region" description="Helical" evidence="5">
    <location>
        <begin position="190"/>
        <end position="211"/>
    </location>
</feature>
<evidence type="ECO:0000256" key="1">
    <source>
        <dbReference type="ARBA" id="ARBA00004141"/>
    </source>
</evidence>
<organism evidence="6 7">
    <name type="scientific">Variovorax ginsengisoli</name>
    <dbReference type="NCBI Taxonomy" id="363844"/>
    <lineage>
        <taxon>Bacteria</taxon>
        <taxon>Pseudomonadati</taxon>
        <taxon>Pseudomonadota</taxon>
        <taxon>Betaproteobacteria</taxon>
        <taxon>Burkholderiales</taxon>
        <taxon>Comamonadaceae</taxon>
        <taxon>Variovorax</taxon>
    </lineage>
</organism>
<dbReference type="PANTHER" id="PTHR43701">
    <property type="entry name" value="MEMBRANE TRANSPORTER PROTEIN MJ0441-RELATED"/>
    <property type="match status" value="1"/>
</dbReference>
<name>A0ABT9S6I1_9BURK</name>
<evidence type="ECO:0000256" key="5">
    <source>
        <dbReference type="RuleBase" id="RU363041"/>
    </source>
</evidence>
<proteinExistence type="inferred from homology"/>
<dbReference type="Pfam" id="PF01925">
    <property type="entry name" value="TauE"/>
    <property type="match status" value="1"/>
</dbReference>
<feature type="transmembrane region" description="Helical" evidence="5">
    <location>
        <begin position="96"/>
        <end position="114"/>
    </location>
</feature>
<keyword evidence="4 5" id="KW-0472">Membrane</keyword>
<feature type="transmembrane region" description="Helical" evidence="5">
    <location>
        <begin position="243"/>
        <end position="261"/>
    </location>
</feature>
<gene>
    <name evidence="6" type="ORF">J2W36_001714</name>
</gene>
<feature type="transmembrane region" description="Helical" evidence="5">
    <location>
        <begin position="70"/>
        <end position="90"/>
    </location>
</feature>
<keyword evidence="5" id="KW-1003">Cell membrane</keyword>
<keyword evidence="2 5" id="KW-0812">Transmembrane</keyword>
<feature type="transmembrane region" description="Helical" evidence="5">
    <location>
        <begin position="218"/>
        <end position="237"/>
    </location>
</feature>
<dbReference type="PANTHER" id="PTHR43701:SF2">
    <property type="entry name" value="MEMBRANE TRANSPORTER PROTEIN YJNA-RELATED"/>
    <property type="match status" value="1"/>
</dbReference>
<evidence type="ECO:0000313" key="7">
    <source>
        <dbReference type="Proteomes" id="UP001226867"/>
    </source>
</evidence>
<comment type="subcellular location">
    <subcellularLocation>
        <location evidence="5">Cell membrane</location>
        <topology evidence="5">Multi-pass membrane protein</topology>
    </subcellularLocation>
    <subcellularLocation>
        <location evidence="1">Membrane</location>
        <topology evidence="1">Multi-pass membrane protein</topology>
    </subcellularLocation>
</comment>
<comment type="similarity">
    <text evidence="5">Belongs to the 4-toluene sulfonate uptake permease (TSUP) (TC 2.A.102) family.</text>
</comment>
<keyword evidence="3 5" id="KW-1133">Transmembrane helix</keyword>
<feature type="transmembrane region" description="Helical" evidence="5">
    <location>
        <begin position="151"/>
        <end position="178"/>
    </location>
</feature>
<dbReference type="Proteomes" id="UP001226867">
    <property type="component" value="Unassembled WGS sequence"/>
</dbReference>
<dbReference type="RefSeq" id="WP_307689286.1">
    <property type="nucleotide sequence ID" value="NZ_JAUSRO010000005.1"/>
</dbReference>
<dbReference type="InterPro" id="IPR002781">
    <property type="entry name" value="TM_pro_TauE-like"/>
</dbReference>
<feature type="transmembrane region" description="Helical" evidence="5">
    <location>
        <begin position="36"/>
        <end position="58"/>
    </location>
</feature>
<accession>A0ABT9S6I1</accession>
<comment type="caution">
    <text evidence="6">The sequence shown here is derived from an EMBL/GenBank/DDBJ whole genome shotgun (WGS) entry which is preliminary data.</text>
</comment>
<reference evidence="6 7" key="1">
    <citation type="submission" date="2023-07" db="EMBL/GenBank/DDBJ databases">
        <title>Sorghum-associated microbial communities from plants grown in Nebraska, USA.</title>
        <authorList>
            <person name="Schachtman D."/>
        </authorList>
    </citation>
    <scope>NUCLEOTIDE SEQUENCE [LARGE SCALE GENOMIC DNA]</scope>
    <source>
        <strain evidence="6 7">DS1607</strain>
    </source>
</reference>
<evidence type="ECO:0000313" key="6">
    <source>
        <dbReference type="EMBL" id="MDP9899463.1"/>
    </source>
</evidence>
<evidence type="ECO:0000256" key="4">
    <source>
        <dbReference type="ARBA" id="ARBA00023136"/>
    </source>
</evidence>
<evidence type="ECO:0000256" key="3">
    <source>
        <dbReference type="ARBA" id="ARBA00022989"/>
    </source>
</evidence>
<protein>
    <recommendedName>
        <fullName evidence="5">Probable membrane transporter protein</fullName>
    </recommendedName>
</protein>
<evidence type="ECO:0000256" key="2">
    <source>
        <dbReference type="ARBA" id="ARBA00022692"/>
    </source>
</evidence>
<sequence length="266" mass="26971">MLLGTLFGLAIGLVLGLTGAGGGILAVPALVIGLGWSLPQATPVALLAVGLAAALGAVDGLRKGLVRWRAALLMATLGVLFSPLGVHAAHVLPQKTLMTLFAIAMLAASTRPLLQGRASANDGAGQQALEKNCMLSPQTGRLRWTRRCAMTLAGIGSVSGLLTGMLGVGGGFLIVPAFRQWTDIRMHSVVATSLLVVALVSIGATFSALGAGAHISRVGAFFIGASMIGMACGRVTAPHLPGPRLQVGFALLSAGVALFLLGRTWA</sequence>
<keyword evidence="7" id="KW-1185">Reference proteome</keyword>